<dbReference type="Gramene" id="QL01p006224:mrna">
    <property type="protein sequence ID" value="QL01p006224:mrna"/>
    <property type="gene ID" value="QL01p006224"/>
</dbReference>
<accession>A0A7N2KL35</accession>
<dbReference type="EMBL" id="LRBV02000001">
    <property type="status" value="NOT_ANNOTATED_CDS"/>
    <property type="molecule type" value="Genomic_DNA"/>
</dbReference>
<name>A0A7N2KL35_QUELO</name>
<dbReference type="SUPFAM" id="SSF51735">
    <property type="entry name" value="NAD(P)-binding Rossmann-fold domains"/>
    <property type="match status" value="1"/>
</dbReference>
<dbReference type="InterPro" id="IPR036291">
    <property type="entry name" value="NAD(P)-bd_dom_sf"/>
</dbReference>
<dbReference type="FunCoup" id="A0A7N2KL35">
    <property type="interactions" value="2216"/>
</dbReference>
<sequence>MAGTAGMAKEKPQLAILGAGIFVRNQYIPRLAEISHLFNLKAIWSRTEESARRAVENASKYFPGVLCKWGVKGLDEIIHDDSIPGVAVVLAGHTQVDISLRLLKAGKHVLQEKPAAACKYDAFSIESSILSYISVVNTAMVLQWRLNAASELETALARYNAICANLSDQPIWAVAENYRFEPAFVESKKLIAEIGDMMSVQVIVEGSMNSSNPYFSSTWRRNYTGGFILDMGVHFIAGLRMLVGCEVVSVSAMTTHVDPDLPPPDNLSSLFQLENGCSGVFVMVVSSRSPQILWRVVGLKGTVQIERGHIDGQHGYLVLFFSADGQRKSSFYPFSGVDAELKTFIHDVSQATHKKGSDYEVEPRLSFLEGARDVAILDAMLESGSKQGALVQVKKF</sequence>
<organism evidence="4 5">
    <name type="scientific">Quercus lobata</name>
    <name type="common">Valley oak</name>
    <dbReference type="NCBI Taxonomy" id="97700"/>
    <lineage>
        <taxon>Eukaryota</taxon>
        <taxon>Viridiplantae</taxon>
        <taxon>Streptophyta</taxon>
        <taxon>Embryophyta</taxon>
        <taxon>Tracheophyta</taxon>
        <taxon>Spermatophyta</taxon>
        <taxon>Magnoliopsida</taxon>
        <taxon>eudicotyledons</taxon>
        <taxon>Gunneridae</taxon>
        <taxon>Pentapetalae</taxon>
        <taxon>rosids</taxon>
        <taxon>fabids</taxon>
        <taxon>Fagales</taxon>
        <taxon>Fagaceae</taxon>
        <taxon>Quercus</taxon>
    </lineage>
</organism>
<feature type="domain" description="GFO/IDH/MocA-like oxidoreductase" evidence="3">
    <location>
        <begin position="188"/>
        <end position="303"/>
    </location>
</feature>
<evidence type="ECO:0000313" key="4">
    <source>
        <dbReference type="EnsemblPlants" id="QL01p006224:mrna"/>
    </source>
</evidence>
<dbReference type="PANTHER" id="PTHR42840">
    <property type="entry name" value="NAD(P)-BINDING ROSSMANN-FOLD SUPERFAMILY PROTEIN-RELATED"/>
    <property type="match status" value="1"/>
</dbReference>
<dbReference type="PANTHER" id="PTHR42840:SF5">
    <property type="entry name" value="NAD(P)-BINDING ROSSMANN-FOLD SUPERFAMILY PROTEIN"/>
    <property type="match status" value="1"/>
</dbReference>
<keyword evidence="5" id="KW-1185">Reference proteome</keyword>
<reference evidence="4" key="2">
    <citation type="submission" date="2021-01" db="UniProtKB">
        <authorList>
            <consortium name="EnsemblPlants"/>
        </authorList>
    </citation>
    <scope>IDENTIFICATION</scope>
</reference>
<evidence type="ECO:0000259" key="2">
    <source>
        <dbReference type="Pfam" id="PF01408"/>
    </source>
</evidence>
<dbReference type="InterPro" id="IPR055170">
    <property type="entry name" value="GFO_IDH_MocA-like_dom"/>
</dbReference>
<evidence type="ECO:0000313" key="5">
    <source>
        <dbReference type="Proteomes" id="UP000594261"/>
    </source>
</evidence>
<proteinExistence type="inferred from homology"/>
<dbReference type="SUPFAM" id="SSF55347">
    <property type="entry name" value="Glyceraldehyde-3-phosphate dehydrogenase-like, C-terminal domain"/>
    <property type="match status" value="1"/>
</dbReference>
<protein>
    <recommendedName>
        <fullName evidence="6">Oxidoreductase</fullName>
    </recommendedName>
</protein>
<comment type="similarity">
    <text evidence="1">Belongs to the Gfo/Idh/MocA family.</text>
</comment>
<dbReference type="Pfam" id="PF01408">
    <property type="entry name" value="GFO_IDH_MocA"/>
    <property type="match status" value="1"/>
</dbReference>
<evidence type="ECO:0000256" key="1">
    <source>
        <dbReference type="ARBA" id="ARBA00010928"/>
    </source>
</evidence>
<dbReference type="Proteomes" id="UP000594261">
    <property type="component" value="Chromosome 1"/>
</dbReference>
<feature type="domain" description="Gfo/Idh/MocA-like oxidoreductase N-terminal" evidence="2">
    <location>
        <begin position="14"/>
        <end position="117"/>
    </location>
</feature>
<reference evidence="4 5" key="1">
    <citation type="journal article" date="2016" name="G3 (Bethesda)">
        <title>First Draft Assembly and Annotation of the Genome of a California Endemic Oak Quercus lobata Nee (Fagaceae).</title>
        <authorList>
            <person name="Sork V.L."/>
            <person name="Fitz-Gibbon S.T."/>
            <person name="Puiu D."/>
            <person name="Crepeau M."/>
            <person name="Gugger P.F."/>
            <person name="Sherman R."/>
            <person name="Stevens K."/>
            <person name="Langley C.H."/>
            <person name="Pellegrini M."/>
            <person name="Salzberg S.L."/>
        </authorList>
    </citation>
    <scope>NUCLEOTIDE SEQUENCE [LARGE SCALE GENOMIC DNA]</scope>
    <source>
        <strain evidence="4 5">cv. SW786</strain>
    </source>
</reference>
<dbReference type="GO" id="GO:0006740">
    <property type="term" value="P:NADPH regeneration"/>
    <property type="evidence" value="ECO:0007669"/>
    <property type="project" value="TreeGrafter"/>
</dbReference>
<dbReference type="OMA" id="IWVGMDE"/>
<dbReference type="GO" id="GO:0005737">
    <property type="term" value="C:cytoplasm"/>
    <property type="evidence" value="ECO:0007669"/>
    <property type="project" value="TreeGrafter"/>
</dbReference>
<evidence type="ECO:0000259" key="3">
    <source>
        <dbReference type="Pfam" id="PF22725"/>
    </source>
</evidence>
<dbReference type="Gene3D" id="3.40.50.720">
    <property type="entry name" value="NAD(P)-binding Rossmann-like Domain"/>
    <property type="match status" value="2"/>
</dbReference>
<dbReference type="EnsemblPlants" id="QL01p006224:mrna">
    <property type="protein sequence ID" value="QL01p006224:mrna"/>
    <property type="gene ID" value="QL01p006224"/>
</dbReference>
<dbReference type="Pfam" id="PF22725">
    <property type="entry name" value="GFO_IDH_MocA_C3"/>
    <property type="match status" value="1"/>
</dbReference>
<dbReference type="InterPro" id="IPR000683">
    <property type="entry name" value="Gfo/Idh/MocA-like_OxRdtase_N"/>
</dbReference>
<dbReference type="InParanoid" id="A0A7N2KL35"/>
<evidence type="ECO:0008006" key="6">
    <source>
        <dbReference type="Google" id="ProtNLM"/>
    </source>
</evidence>
<dbReference type="GO" id="GO:0000166">
    <property type="term" value="F:nucleotide binding"/>
    <property type="evidence" value="ECO:0007669"/>
    <property type="project" value="InterPro"/>
</dbReference>
<dbReference type="AlphaFoldDB" id="A0A7N2KL35"/>
<dbReference type="Gene3D" id="3.30.360.10">
    <property type="entry name" value="Dihydrodipicolinate Reductase, domain 2"/>
    <property type="match status" value="1"/>
</dbReference>
<dbReference type="GO" id="GO:0016491">
    <property type="term" value="F:oxidoreductase activity"/>
    <property type="evidence" value="ECO:0007669"/>
    <property type="project" value="TreeGrafter"/>
</dbReference>